<feature type="transmembrane region" description="Helical" evidence="1">
    <location>
        <begin position="48"/>
        <end position="65"/>
    </location>
</feature>
<name>A0A2N9AMW9_METEX</name>
<evidence type="ECO:0000313" key="4">
    <source>
        <dbReference type="Proteomes" id="UP000233769"/>
    </source>
</evidence>
<keyword evidence="1" id="KW-0812">Transmembrane</keyword>
<accession>A0A2N9AMW9</accession>
<feature type="transmembrane region" description="Helical" evidence="1">
    <location>
        <begin position="24"/>
        <end position="42"/>
    </location>
</feature>
<keyword evidence="1" id="KW-0472">Membrane</keyword>
<evidence type="ECO:0000256" key="1">
    <source>
        <dbReference type="SAM" id="Phobius"/>
    </source>
</evidence>
<dbReference type="GeneID" id="72991295"/>
<dbReference type="RefSeq" id="WP_015823828.1">
    <property type="nucleotide sequence ID" value="NZ_CP110131.1"/>
</dbReference>
<evidence type="ECO:0000313" key="3">
    <source>
        <dbReference type="EMBL" id="SOR28623.1"/>
    </source>
</evidence>
<sequence>MSQAGRQVTPPPSGGRADEIQIDILQHAAGMALVLAAWVLVFADQGRAAFFALMPGLLILALTGCNRIRFRPALEKAVVLAGAWTVLTPFLFGFAANDAATWAHVVAGAVTVAVATRRLRIARAS</sequence>
<dbReference type="Proteomes" id="UP000233769">
    <property type="component" value="Chromosome tk0001"/>
</dbReference>
<feature type="domain" description="SPW repeat-containing integral membrane" evidence="2">
    <location>
        <begin position="23"/>
        <end position="115"/>
    </location>
</feature>
<organism evidence="3 4">
    <name type="scientific">Methylorubrum extorquens</name>
    <name type="common">Methylobacterium dichloromethanicum</name>
    <name type="synonym">Methylobacterium extorquens</name>
    <dbReference type="NCBI Taxonomy" id="408"/>
    <lineage>
        <taxon>Bacteria</taxon>
        <taxon>Pseudomonadati</taxon>
        <taxon>Pseudomonadota</taxon>
        <taxon>Alphaproteobacteria</taxon>
        <taxon>Hyphomicrobiales</taxon>
        <taxon>Methylobacteriaceae</taxon>
        <taxon>Methylorubrum</taxon>
    </lineage>
</organism>
<protein>
    <recommendedName>
        <fullName evidence="2">SPW repeat-containing integral membrane domain-containing protein</fullName>
    </recommendedName>
</protein>
<dbReference type="InterPro" id="IPR005530">
    <property type="entry name" value="SPW"/>
</dbReference>
<feature type="transmembrane region" description="Helical" evidence="1">
    <location>
        <begin position="77"/>
        <end position="96"/>
    </location>
</feature>
<gene>
    <name evidence="3" type="ORF">TK0001_2021</name>
</gene>
<proteinExistence type="predicted"/>
<dbReference type="OMA" id="DGATWAH"/>
<dbReference type="AlphaFoldDB" id="A0A2N9AMW9"/>
<dbReference type="EMBL" id="LT962688">
    <property type="protein sequence ID" value="SOR28623.1"/>
    <property type="molecule type" value="Genomic_DNA"/>
</dbReference>
<evidence type="ECO:0000259" key="2">
    <source>
        <dbReference type="Pfam" id="PF03779"/>
    </source>
</evidence>
<reference evidence="4" key="1">
    <citation type="submission" date="2017-10" db="EMBL/GenBank/DDBJ databases">
        <authorList>
            <person name="Regsiter A."/>
            <person name="William W."/>
        </authorList>
    </citation>
    <scope>NUCLEOTIDE SEQUENCE [LARGE SCALE GENOMIC DNA]</scope>
</reference>
<keyword evidence="1" id="KW-1133">Transmembrane helix</keyword>
<dbReference type="Pfam" id="PF03779">
    <property type="entry name" value="SPW"/>
    <property type="match status" value="1"/>
</dbReference>
<feature type="transmembrane region" description="Helical" evidence="1">
    <location>
        <begin position="102"/>
        <end position="119"/>
    </location>
</feature>